<dbReference type="GO" id="GO:0003735">
    <property type="term" value="F:structural constituent of ribosome"/>
    <property type="evidence" value="ECO:0007669"/>
    <property type="project" value="InterPro"/>
</dbReference>
<sequence>MGRYVNIEDMFNARVHYGHKIGTVNEKMKWALYGERMGICIFDLDITREYIVKALNFIAHVAYRGGIFLFVSSDRTNMLMIERMADSVGEYSHIRKWQEGTLTNSKQLFGAPTRLPDTIIFLSTLTSVLETHPAVIEAAKMAIPSVAVVDSNSDPSYITYSIPGNDDSTASVEYFMKLFVRAIEIGKRARAASKRHT</sequence>
<dbReference type="Gene3D" id="3.40.50.10490">
    <property type="entry name" value="Glucose-6-phosphate isomerase like protein, domain 1"/>
    <property type="match status" value="1"/>
</dbReference>
<evidence type="ECO:0000256" key="8">
    <source>
        <dbReference type="ARBA" id="ARBA00083109"/>
    </source>
</evidence>
<dbReference type="WBParaSite" id="TCNE_0001051401-mRNA-1">
    <property type="protein sequence ID" value="TCNE_0001051401-mRNA-1"/>
    <property type="gene ID" value="TCNE_0001051401"/>
</dbReference>
<dbReference type="AlphaFoldDB" id="A0A183UPU4"/>
<dbReference type="HAMAP" id="MF_00291_B">
    <property type="entry name" value="Ribosomal_uS2_B"/>
    <property type="match status" value="1"/>
</dbReference>
<protein>
    <recommendedName>
        <fullName evidence="7">Small ribosomal subunit protein uS2m</fullName>
    </recommendedName>
    <alternativeName>
        <fullName evidence="8">28S ribosomal protein S2, mitochondrial</fullName>
    </alternativeName>
</protein>
<evidence type="ECO:0000256" key="3">
    <source>
        <dbReference type="ARBA" id="ARBA00022980"/>
    </source>
</evidence>
<evidence type="ECO:0000256" key="7">
    <source>
        <dbReference type="ARBA" id="ARBA00071390"/>
    </source>
</evidence>
<dbReference type="GO" id="GO:0005743">
    <property type="term" value="C:mitochondrial inner membrane"/>
    <property type="evidence" value="ECO:0007669"/>
    <property type="project" value="UniProtKB-ARBA"/>
</dbReference>
<dbReference type="FunFam" id="3.40.50.10490:FF:000026">
    <property type="entry name" value="28S ribosomal protein S2, mitochondrial"/>
    <property type="match status" value="1"/>
</dbReference>
<dbReference type="InterPro" id="IPR001865">
    <property type="entry name" value="Ribosomal_uS2"/>
</dbReference>
<evidence type="ECO:0000313" key="11">
    <source>
        <dbReference type="WBParaSite" id="TCNE_0001051401-mRNA-1"/>
    </source>
</evidence>
<reference evidence="9 10" key="2">
    <citation type="submission" date="2018-11" db="EMBL/GenBank/DDBJ databases">
        <authorList>
            <consortium name="Pathogen Informatics"/>
        </authorList>
    </citation>
    <scope>NUCLEOTIDE SEQUENCE [LARGE SCALE GENOMIC DNA]</scope>
</reference>
<dbReference type="GO" id="GO:0005763">
    <property type="term" value="C:mitochondrial small ribosomal subunit"/>
    <property type="evidence" value="ECO:0007669"/>
    <property type="project" value="UniProtKB-ARBA"/>
</dbReference>
<gene>
    <name evidence="9" type="ORF">TCNE_LOCUS10514</name>
</gene>
<evidence type="ECO:0000256" key="6">
    <source>
        <dbReference type="ARBA" id="ARBA00059792"/>
    </source>
</evidence>
<evidence type="ECO:0000256" key="5">
    <source>
        <dbReference type="ARBA" id="ARBA00023274"/>
    </source>
</evidence>
<evidence type="ECO:0000256" key="4">
    <source>
        <dbReference type="ARBA" id="ARBA00023128"/>
    </source>
</evidence>
<evidence type="ECO:0000256" key="2">
    <source>
        <dbReference type="ARBA" id="ARBA00006242"/>
    </source>
</evidence>
<dbReference type="InterPro" id="IPR023591">
    <property type="entry name" value="Ribosomal_uS2_flav_dom_sf"/>
</dbReference>
<dbReference type="Pfam" id="PF00318">
    <property type="entry name" value="Ribosomal_S2"/>
    <property type="match status" value="2"/>
</dbReference>
<keyword evidence="4" id="KW-0496">Mitochondrion</keyword>
<comment type="subcellular location">
    <subcellularLocation>
        <location evidence="1">Mitochondrion</location>
    </subcellularLocation>
</comment>
<dbReference type="PRINTS" id="PR00395">
    <property type="entry name" value="RIBOSOMALS2"/>
</dbReference>
<organism evidence="10 11">
    <name type="scientific">Toxocara canis</name>
    <name type="common">Canine roundworm</name>
    <dbReference type="NCBI Taxonomy" id="6265"/>
    <lineage>
        <taxon>Eukaryota</taxon>
        <taxon>Metazoa</taxon>
        <taxon>Ecdysozoa</taxon>
        <taxon>Nematoda</taxon>
        <taxon>Chromadorea</taxon>
        <taxon>Rhabditida</taxon>
        <taxon>Spirurina</taxon>
        <taxon>Ascaridomorpha</taxon>
        <taxon>Ascaridoidea</taxon>
        <taxon>Toxocaridae</taxon>
        <taxon>Toxocara</taxon>
    </lineage>
</organism>
<keyword evidence="3" id="KW-0689">Ribosomal protein</keyword>
<dbReference type="PANTHER" id="PTHR12534:SF0">
    <property type="entry name" value="SMALL RIBOSOMAL SUBUNIT PROTEIN US2M"/>
    <property type="match status" value="1"/>
</dbReference>
<proteinExistence type="inferred from homology"/>
<dbReference type="SUPFAM" id="SSF52313">
    <property type="entry name" value="Ribosomal protein S2"/>
    <property type="match status" value="1"/>
</dbReference>
<dbReference type="Proteomes" id="UP000050794">
    <property type="component" value="Unassembled WGS sequence"/>
</dbReference>
<dbReference type="PANTHER" id="PTHR12534">
    <property type="entry name" value="30S RIBOSOMAL PROTEIN S2 PROKARYOTIC AND ORGANELLAR"/>
    <property type="match status" value="1"/>
</dbReference>
<dbReference type="InterPro" id="IPR005706">
    <property type="entry name" value="Ribosomal_uS2_bac/mit/plastid"/>
</dbReference>
<evidence type="ECO:0000313" key="10">
    <source>
        <dbReference type="Proteomes" id="UP000050794"/>
    </source>
</evidence>
<dbReference type="CDD" id="cd01425">
    <property type="entry name" value="RPS2"/>
    <property type="match status" value="1"/>
</dbReference>
<reference evidence="11" key="1">
    <citation type="submission" date="2016-06" db="UniProtKB">
        <authorList>
            <consortium name="WormBaseParasite"/>
        </authorList>
    </citation>
    <scope>IDENTIFICATION</scope>
</reference>
<dbReference type="EMBL" id="UYWY01020526">
    <property type="protein sequence ID" value="VDM41835.1"/>
    <property type="molecule type" value="Genomic_DNA"/>
</dbReference>
<evidence type="ECO:0000313" key="9">
    <source>
        <dbReference type="EMBL" id="VDM41835.1"/>
    </source>
</evidence>
<dbReference type="GO" id="GO:0006412">
    <property type="term" value="P:translation"/>
    <property type="evidence" value="ECO:0007669"/>
    <property type="project" value="InterPro"/>
</dbReference>
<comment type="similarity">
    <text evidence="2">Belongs to the universal ribosomal protein uS2 family.</text>
</comment>
<comment type="function">
    <text evidence="6">Required for mitoribosome formation and stability, and mitochondrial translation.</text>
</comment>
<evidence type="ECO:0000256" key="1">
    <source>
        <dbReference type="ARBA" id="ARBA00004173"/>
    </source>
</evidence>
<keyword evidence="5" id="KW-0687">Ribonucleoprotein</keyword>
<accession>A0A183UPU4</accession>
<name>A0A183UPU4_TOXCA</name>
<keyword evidence="10" id="KW-1185">Reference proteome</keyword>